<dbReference type="Gene3D" id="3.10.450.40">
    <property type="match status" value="1"/>
</dbReference>
<protein>
    <recommendedName>
        <fullName evidence="3">Phage protein</fullName>
    </recommendedName>
</protein>
<dbReference type="Pfam" id="PF10934">
    <property type="entry name" value="Sheath_initiator"/>
    <property type="match status" value="1"/>
</dbReference>
<dbReference type="AlphaFoldDB" id="A0A6N4TKW9"/>
<dbReference type="RefSeq" id="WP_163052003.1">
    <property type="nucleotide sequence ID" value="NZ_AP019695.1"/>
</dbReference>
<evidence type="ECO:0000313" key="2">
    <source>
        <dbReference type="Proteomes" id="UP000464754"/>
    </source>
</evidence>
<dbReference type="InterPro" id="IPR020288">
    <property type="entry name" value="Sheath_initiator"/>
</dbReference>
<dbReference type="KEGG" id="aarg:Aargi30884_16250"/>
<dbReference type="Proteomes" id="UP000464754">
    <property type="component" value="Chromosome"/>
</dbReference>
<evidence type="ECO:0008006" key="3">
    <source>
        <dbReference type="Google" id="ProtNLM"/>
    </source>
</evidence>
<evidence type="ECO:0000313" key="1">
    <source>
        <dbReference type="EMBL" id="BBK22722.1"/>
    </source>
</evidence>
<organism evidence="1 2">
    <name type="scientific">Amedibacterium intestinale</name>
    <dbReference type="NCBI Taxonomy" id="2583452"/>
    <lineage>
        <taxon>Bacteria</taxon>
        <taxon>Bacillati</taxon>
        <taxon>Bacillota</taxon>
        <taxon>Erysipelotrichia</taxon>
        <taxon>Erysipelotrichales</taxon>
        <taxon>Erysipelotrichaceae</taxon>
        <taxon>Amedibacterium</taxon>
    </lineage>
</organism>
<gene>
    <name evidence="1" type="ORF">Aargi30884_16250</name>
</gene>
<reference evidence="2" key="1">
    <citation type="submission" date="2019-05" db="EMBL/GenBank/DDBJ databases">
        <title>Complete genome sequencing of Absiella argi strain JCM 30884.</title>
        <authorList>
            <person name="Sakamoto M."/>
            <person name="Murakami T."/>
            <person name="Mori H."/>
        </authorList>
    </citation>
    <scope>NUCLEOTIDE SEQUENCE [LARGE SCALE GENOMIC DNA]</scope>
    <source>
        <strain evidence="2">JCM 30884</strain>
    </source>
</reference>
<dbReference type="EMBL" id="AP019695">
    <property type="protein sequence ID" value="BBK22722.1"/>
    <property type="molecule type" value="Genomic_DNA"/>
</dbReference>
<accession>A0A6N4TKW9</accession>
<proteinExistence type="predicted"/>
<sequence>MSNSIFPFIDTSLYEETAQEEELEELCEYAFDFEKNCLLKNEAGQNYYVYGNEALKIWIYKALMTPRYRHLAYTEDFGNEMFDLVAQSIDKDVLALELKRYITEALMYNEYIRELNGFEFEIEGSKATVRFNVVSVYGEIEYEQEMKAGVE</sequence>
<keyword evidence="2" id="KW-1185">Reference proteome</keyword>
<name>A0A6N4TKW9_9FIRM</name>